<evidence type="ECO:0000313" key="9">
    <source>
        <dbReference type="EMBL" id="CUN23674.1"/>
    </source>
</evidence>
<sequence>MTKWLSHRMVERGIIKEEEQELYQFGIRNGMILLLNVVTALVIGLLTEQLAVVAVFTLSFMVLRSYTGGYHSDSRVFCYLGSNLVLLVPVYTQAVFYKTSLAWLLAVLLVSAGIIFLLSPMHSKNRKLDKEEQKHFGRKARLIAALELAVLGILWHAGQIPYAYAVYTGICITALFMLVGKAQLWIQSHTENG</sequence>
<name>A0A173V9F8_9FIRM</name>
<feature type="transmembrane region" description="Helical" evidence="8">
    <location>
        <begin position="164"/>
        <end position="186"/>
    </location>
</feature>
<keyword evidence="1" id="KW-1003">Cell membrane</keyword>
<evidence type="ECO:0000256" key="3">
    <source>
        <dbReference type="ARBA" id="ARBA00022670"/>
    </source>
</evidence>
<dbReference type="STRING" id="166486.ERS852572_02740"/>
<dbReference type="GO" id="GO:0009372">
    <property type="term" value="P:quorum sensing"/>
    <property type="evidence" value="ECO:0007669"/>
    <property type="project" value="UniProtKB-KW"/>
</dbReference>
<evidence type="ECO:0000256" key="1">
    <source>
        <dbReference type="ARBA" id="ARBA00022475"/>
    </source>
</evidence>
<reference evidence="9 11" key="1">
    <citation type="submission" date="2015-09" db="EMBL/GenBank/DDBJ databases">
        <authorList>
            <consortium name="Pathogen Informatics"/>
        </authorList>
    </citation>
    <scope>NUCLEOTIDE SEQUENCE [LARGE SCALE GENOMIC DNA]</scope>
    <source>
        <strain evidence="9 11">2789STDY5834960</strain>
    </source>
</reference>
<dbReference type="OrthoDB" id="9815055at2"/>
<evidence type="ECO:0000256" key="7">
    <source>
        <dbReference type="ARBA" id="ARBA00023136"/>
    </source>
</evidence>
<dbReference type="GO" id="GO:0016020">
    <property type="term" value="C:membrane"/>
    <property type="evidence" value="ECO:0007669"/>
    <property type="project" value="InterPro"/>
</dbReference>
<feature type="transmembrane region" description="Helical" evidence="8">
    <location>
        <begin position="31"/>
        <end position="64"/>
    </location>
</feature>
<keyword evidence="2" id="KW-0673">Quorum sensing</keyword>
<feature type="transmembrane region" description="Helical" evidence="8">
    <location>
        <begin position="76"/>
        <end position="94"/>
    </location>
</feature>
<proteinExistence type="predicted"/>
<reference evidence="10 12" key="2">
    <citation type="journal article" date="2019" name="Nat. Med.">
        <title>A library of human gut bacterial isolates paired with longitudinal multiomics data enables mechanistic microbiome research.</title>
        <authorList>
            <person name="Poyet M."/>
            <person name="Groussin M."/>
            <person name="Gibbons S.M."/>
            <person name="Avila-Pacheco J."/>
            <person name="Jiang X."/>
            <person name="Kearney S.M."/>
            <person name="Perrotta A.R."/>
            <person name="Berdy B."/>
            <person name="Zhao S."/>
            <person name="Lieberman T.D."/>
            <person name="Swanson P.K."/>
            <person name="Smith M."/>
            <person name="Roesemann S."/>
            <person name="Alexander J.E."/>
            <person name="Rich S.A."/>
            <person name="Livny J."/>
            <person name="Vlamakis H."/>
            <person name="Clish C."/>
            <person name="Bullock K."/>
            <person name="Deik A."/>
            <person name="Scott J."/>
            <person name="Pierce K.A."/>
            <person name="Xavier R.J."/>
            <person name="Alm E.J."/>
        </authorList>
    </citation>
    <scope>NUCLEOTIDE SEQUENCE [LARGE SCALE GENOMIC DNA]</scope>
    <source>
        <strain evidence="10 12">BIOML-A1</strain>
    </source>
</reference>
<dbReference type="InterPro" id="IPR006741">
    <property type="entry name" value="AgrB"/>
</dbReference>
<evidence type="ECO:0000256" key="8">
    <source>
        <dbReference type="SAM" id="Phobius"/>
    </source>
</evidence>
<evidence type="ECO:0000313" key="12">
    <source>
        <dbReference type="Proteomes" id="UP000478483"/>
    </source>
</evidence>
<evidence type="ECO:0000256" key="5">
    <source>
        <dbReference type="ARBA" id="ARBA00022801"/>
    </source>
</evidence>
<dbReference type="Pfam" id="PF04647">
    <property type="entry name" value="AgrB"/>
    <property type="match status" value="1"/>
</dbReference>
<evidence type="ECO:0000313" key="11">
    <source>
        <dbReference type="Proteomes" id="UP000095350"/>
    </source>
</evidence>
<dbReference type="RefSeq" id="WP_055195145.1">
    <property type="nucleotide sequence ID" value="NZ_CABIYH010000021.1"/>
</dbReference>
<evidence type="ECO:0000256" key="6">
    <source>
        <dbReference type="ARBA" id="ARBA00022989"/>
    </source>
</evidence>
<keyword evidence="4 8" id="KW-0812">Transmembrane</keyword>
<keyword evidence="7 8" id="KW-0472">Membrane</keyword>
<dbReference type="Proteomes" id="UP000095350">
    <property type="component" value="Unassembled WGS sequence"/>
</dbReference>
<feature type="transmembrane region" description="Helical" evidence="8">
    <location>
        <begin position="140"/>
        <end position="158"/>
    </location>
</feature>
<evidence type="ECO:0000256" key="4">
    <source>
        <dbReference type="ARBA" id="ARBA00022692"/>
    </source>
</evidence>
<gene>
    <name evidence="9" type="ORF">ERS852572_02740</name>
    <name evidence="10" type="ORF">GMD50_05950</name>
</gene>
<feature type="transmembrane region" description="Helical" evidence="8">
    <location>
        <begin position="100"/>
        <end position="119"/>
    </location>
</feature>
<dbReference type="EMBL" id="CYXZ01000021">
    <property type="protein sequence ID" value="CUN23674.1"/>
    <property type="molecule type" value="Genomic_DNA"/>
</dbReference>
<evidence type="ECO:0000256" key="2">
    <source>
        <dbReference type="ARBA" id="ARBA00022654"/>
    </source>
</evidence>
<accession>A0A173V9F8</accession>
<dbReference type="EMBL" id="WNAJ01000005">
    <property type="protein sequence ID" value="MTR84611.1"/>
    <property type="molecule type" value="Genomic_DNA"/>
</dbReference>
<keyword evidence="6 8" id="KW-1133">Transmembrane helix</keyword>
<dbReference type="Proteomes" id="UP000478483">
    <property type="component" value="Unassembled WGS sequence"/>
</dbReference>
<dbReference type="AlphaFoldDB" id="A0A173V9F8"/>
<organism evidence="9 11">
    <name type="scientific">Roseburia intestinalis</name>
    <dbReference type="NCBI Taxonomy" id="166486"/>
    <lineage>
        <taxon>Bacteria</taxon>
        <taxon>Bacillati</taxon>
        <taxon>Bacillota</taxon>
        <taxon>Clostridia</taxon>
        <taxon>Lachnospirales</taxon>
        <taxon>Lachnospiraceae</taxon>
        <taxon>Roseburia</taxon>
    </lineage>
</organism>
<keyword evidence="5" id="KW-0378">Hydrolase</keyword>
<evidence type="ECO:0000313" key="10">
    <source>
        <dbReference type="EMBL" id="MTR84611.1"/>
    </source>
</evidence>
<protein>
    <submittedName>
        <fullName evidence="10">Accessory regulator AgrB</fullName>
    </submittedName>
    <submittedName>
        <fullName evidence="9">Membrane protein putatively involved in post-translational modification of the autoinducing quorum-sensing peptide</fullName>
    </submittedName>
</protein>
<keyword evidence="3" id="KW-0645">Protease</keyword>
<dbReference type="GO" id="GO:0008233">
    <property type="term" value="F:peptidase activity"/>
    <property type="evidence" value="ECO:0007669"/>
    <property type="project" value="UniProtKB-KW"/>
</dbReference>
<dbReference type="PaxDb" id="166486-ERS852572_02740"/>
<dbReference type="GO" id="GO:0006508">
    <property type="term" value="P:proteolysis"/>
    <property type="evidence" value="ECO:0007669"/>
    <property type="project" value="UniProtKB-KW"/>
</dbReference>